<evidence type="ECO:0000313" key="2">
    <source>
        <dbReference type="EMBL" id="BAN00850.1"/>
    </source>
</evidence>
<evidence type="ECO:0000256" key="1">
    <source>
        <dbReference type="SAM" id="Phobius"/>
    </source>
</evidence>
<feature type="transmembrane region" description="Helical" evidence="1">
    <location>
        <begin position="96"/>
        <end position="121"/>
    </location>
</feature>
<dbReference type="Proteomes" id="UP000011863">
    <property type="component" value="Chromosome"/>
</dbReference>
<keyword evidence="1" id="KW-0812">Transmembrane</keyword>
<gene>
    <name evidence="2" type="ORF">YM304_05360</name>
</gene>
<keyword evidence="1" id="KW-1133">Transmembrane helix</keyword>
<feature type="transmembrane region" description="Helical" evidence="1">
    <location>
        <begin position="141"/>
        <end position="158"/>
    </location>
</feature>
<feature type="transmembrane region" description="Helical" evidence="1">
    <location>
        <begin position="47"/>
        <end position="69"/>
    </location>
</feature>
<evidence type="ECO:0008006" key="4">
    <source>
        <dbReference type="Google" id="ProtNLM"/>
    </source>
</evidence>
<dbReference type="GO" id="GO:0005886">
    <property type="term" value="C:plasma membrane"/>
    <property type="evidence" value="ECO:0007669"/>
    <property type="project" value="UniProtKB-SubCell"/>
</dbReference>
<sequence length="238" mass="24765">MIRTELFKLRTHRTPWVLLAILIASLLIAPIYFAIKSPDDTTGLMDAYIGVSGILTPLLATVFGGWMIGHEYRQGTLRRVLGNDARRGRLIATKAATGLVALIAGVSIAVGVGALASLASAASFGETIVWDGVLRSVLSDGFFALVIASIAFILSILLRSDTYAMLGALGVMIIVGPLLTLIPAVGKYTPSALANDVTSWISGTGELVVSIVPASLGLLASIGVLTAAATATFQRSDI</sequence>
<accession>A0A6C7E1R7</accession>
<keyword evidence="3" id="KW-1185">Reference proteome</keyword>
<evidence type="ECO:0000313" key="3">
    <source>
        <dbReference type="Proteomes" id="UP000011863"/>
    </source>
</evidence>
<dbReference type="EMBL" id="AP012057">
    <property type="protein sequence ID" value="BAN00850.1"/>
    <property type="molecule type" value="Genomic_DNA"/>
</dbReference>
<organism evidence="2 3">
    <name type="scientific">Ilumatobacter coccineus (strain NBRC 103263 / KCTC 29153 / YM16-304)</name>
    <dbReference type="NCBI Taxonomy" id="1313172"/>
    <lineage>
        <taxon>Bacteria</taxon>
        <taxon>Bacillati</taxon>
        <taxon>Actinomycetota</taxon>
        <taxon>Acidimicrobiia</taxon>
        <taxon>Acidimicrobiales</taxon>
        <taxon>Ilumatobacteraceae</taxon>
        <taxon>Ilumatobacter</taxon>
    </lineage>
</organism>
<feature type="transmembrane region" description="Helical" evidence="1">
    <location>
        <begin position="208"/>
        <end position="233"/>
    </location>
</feature>
<dbReference type="KEGG" id="aym:YM304_05360"/>
<feature type="transmembrane region" description="Helical" evidence="1">
    <location>
        <begin position="165"/>
        <end position="188"/>
    </location>
</feature>
<proteinExistence type="predicted"/>
<protein>
    <recommendedName>
        <fullName evidence="4">ABC transporter permease protein</fullName>
    </recommendedName>
</protein>
<dbReference type="Pfam" id="PF12679">
    <property type="entry name" value="ABC2_membrane_2"/>
    <property type="match status" value="1"/>
</dbReference>
<reference evidence="2 3" key="1">
    <citation type="journal article" date="2013" name="Int. J. Syst. Evol. Microbiol.">
        <title>Ilumatobacter nonamiense sp. nov. and Ilumatobacter coccineum sp. nov., isolated from seashore sand.</title>
        <authorList>
            <person name="Matsumoto A."/>
            <person name="Kasai H."/>
            <person name="Matsuo Y."/>
            <person name="Shizuri Y."/>
            <person name="Ichikawa N."/>
            <person name="Fujita N."/>
            <person name="Omura S."/>
            <person name="Takahashi Y."/>
        </authorList>
    </citation>
    <scope>NUCLEOTIDE SEQUENCE [LARGE SCALE GENOMIC DNA]</scope>
    <source>
        <strain evidence="3">NBRC 103263 / KCTC 29153 / YM16-304</strain>
    </source>
</reference>
<keyword evidence="1" id="KW-0472">Membrane</keyword>
<dbReference type="PANTHER" id="PTHR37305:SF1">
    <property type="entry name" value="MEMBRANE PROTEIN"/>
    <property type="match status" value="1"/>
</dbReference>
<dbReference type="RefSeq" id="WP_015440098.1">
    <property type="nucleotide sequence ID" value="NC_020520.1"/>
</dbReference>
<dbReference type="PANTHER" id="PTHR37305">
    <property type="entry name" value="INTEGRAL MEMBRANE PROTEIN-RELATED"/>
    <property type="match status" value="1"/>
</dbReference>
<dbReference type="GO" id="GO:0140359">
    <property type="term" value="F:ABC-type transporter activity"/>
    <property type="evidence" value="ECO:0007669"/>
    <property type="project" value="InterPro"/>
</dbReference>
<dbReference type="AlphaFoldDB" id="A0A6C7E1R7"/>
<name>A0A6C7E1R7_ILUCY</name>
<feature type="transmembrane region" description="Helical" evidence="1">
    <location>
        <begin position="16"/>
        <end position="35"/>
    </location>
</feature>